<evidence type="ECO:0000256" key="9">
    <source>
        <dbReference type="ARBA" id="ARBA00023012"/>
    </source>
</evidence>
<dbReference type="Pfam" id="PF02518">
    <property type="entry name" value="HATPase_c"/>
    <property type="match status" value="1"/>
</dbReference>
<evidence type="ECO:0000313" key="13">
    <source>
        <dbReference type="EMBL" id="MBT1705247.1"/>
    </source>
</evidence>
<evidence type="ECO:0000256" key="10">
    <source>
        <dbReference type="SAM" id="Phobius"/>
    </source>
</evidence>
<dbReference type="PRINTS" id="PR00344">
    <property type="entry name" value="BCTRLSENSOR"/>
</dbReference>
<dbReference type="PANTHER" id="PTHR43065">
    <property type="entry name" value="SENSOR HISTIDINE KINASE"/>
    <property type="match status" value="1"/>
</dbReference>
<accession>A0ABS5VWN5</accession>
<dbReference type="InterPro" id="IPR036097">
    <property type="entry name" value="HisK_dim/P_sf"/>
</dbReference>
<feature type="transmembrane region" description="Helical" evidence="10">
    <location>
        <begin position="914"/>
        <end position="938"/>
    </location>
</feature>
<dbReference type="InterPro" id="IPR036890">
    <property type="entry name" value="HATPase_C_sf"/>
</dbReference>
<evidence type="ECO:0000256" key="7">
    <source>
        <dbReference type="ARBA" id="ARBA00022777"/>
    </source>
</evidence>
<feature type="transmembrane region" description="Helical" evidence="10">
    <location>
        <begin position="199"/>
        <end position="220"/>
    </location>
</feature>
<dbReference type="GO" id="GO:0016301">
    <property type="term" value="F:kinase activity"/>
    <property type="evidence" value="ECO:0007669"/>
    <property type="project" value="UniProtKB-KW"/>
</dbReference>
<evidence type="ECO:0000256" key="2">
    <source>
        <dbReference type="ARBA" id="ARBA00004370"/>
    </source>
</evidence>
<keyword evidence="14" id="KW-1185">Reference proteome</keyword>
<keyword evidence="6" id="KW-0547">Nucleotide-binding</keyword>
<keyword evidence="10" id="KW-1133">Transmembrane helix</keyword>
<keyword evidence="5" id="KW-0808">Transferase</keyword>
<sequence>MSLNKKSILYFIVFILFLSAGLVTAHFFTQPQTAEEITEEIAIAVAEELKEVDKDLEWISKASPYDYYEKADEFQYPVFIFINRRLIYWSDNKFIPPAEVTADSATIGLITTGSEAYLLRKKFLDDGRVIVASIQLLKKYPINNNYLTPQYNKQILLSENVNVFDLSATSGTEVCVRGKCFFRISFQSGDIPAHRDLRFIAFAFLSLAIVALILLIYSLLPTIRKRYYELGLIYLLAVFYLLRIIMTQTAFLSNVIIDSPLFDPLVFASSSLNPSLADLVMNLLALLALGFYLFRNYFKFHLFKYTTSRRISWYLGILYATGAFFSLLFPIVVIQTLYNNSTIVLDITQSLKFDGLRIVAIISLLLSGVCAFLFSHAFIRMLVALNSSVKIFISLIAGAGLFSLINEYTGQQYLSTLILSCGYFLIIYWFHLYKTLKRLTFETFAYLFAAIFFLSLNGALAIQSFTHKERIENQFRFASNFLIDRDYFGEYLLHEASQKIAKDVFTQKRLISPFLGKDAIRQKIRHVFLSSYFNKYDVDIHIFNSLGEPVDNSNMSFSEFVKLYDKDSYKTQYEGIYFVNNPHSDVTQEYLIKVPIRRSVIRIGYVIVQLSLKKIIPENVYPELLVDYRSQQSYRTGDLNYAIFSGKSIVLTSGNFNYDRFFPRELLGSIELYTKGVSFAGYDHIAEDDQNGRIAVVSAKQIPFTYKLSNFSFLLVLGLFIVLILIFFQGIYQYFLGGRLFFSARIQLYLNLAFFIPLIIVSISTLGLASRSSQGQLDEEYISRSKVFSQQIIDYLDEVSDQKSSEGITLSNRVSDLAKLSNLDANVYSPQGYLVATSQPQIFESNLISNYVNSRAYERIKRGENFFIESERVGTLQYFVSYAVLKSSQTGNIIGILGIPFFQSSYMLEKIQSVALINILNIFAFIFIILLILSYVVAGSLTFPLRFITQSLRKTSLNNNTPLTWEAQDEIGLMVKEYNSMLYKLSESKTELEQTQREKAWREIAQQVAHEIKNPLTPMKLTLQQLERNVQQGNNTTERTQRAISTLLTAVETLNDIASSFSGFVKMPAPIIQELDIVTTVKRAVDLHSPTGEISFKSALKEAWVLGDNQLLSRTFSNIILNALQSGKVGQHTHVHVRVEKVYHQCRISFVDNGNGMEPEVAERIFLPHFTTKKSGSGLGLAIAKHAIEQMKGRIWFETQIGKGSSFYIDLPLLK</sequence>
<dbReference type="CDD" id="cd00075">
    <property type="entry name" value="HATPase"/>
    <property type="match status" value="1"/>
</dbReference>
<dbReference type="SUPFAM" id="SSF47384">
    <property type="entry name" value="Homodimeric domain of signal transducing histidine kinase"/>
    <property type="match status" value="1"/>
</dbReference>
<feature type="domain" description="Histidine kinase" evidence="11">
    <location>
        <begin position="1007"/>
        <end position="1215"/>
    </location>
</feature>
<evidence type="ECO:0000259" key="12">
    <source>
        <dbReference type="PROSITE" id="PS50885"/>
    </source>
</evidence>
<dbReference type="Gene3D" id="3.30.565.10">
    <property type="entry name" value="Histidine kinase-like ATPase, C-terminal domain"/>
    <property type="match status" value="1"/>
</dbReference>
<dbReference type="Proteomes" id="UP000772618">
    <property type="component" value="Unassembled WGS sequence"/>
</dbReference>
<proteinExistence type="predicted"/>
<evidence type="ECO:0000256" key="4">
    <source>
        <dbReference type="ARBA" id="ARBA00022553"/>
    </source>
</evidence>
<feature type="transmembrane region" description="Helical" evidence="10">
    <location>
        <begin position="444"/>
        <end position="465"/>
    </location>
</feature>
<dbReference type="PROSITE" id="PS50109">
    <property type="entry name" value="HIS_KIN"/>
    <property type="match status" value="1"/>
</dbReference>
<keyword evidence="8" id="KW-0067">ATP-binding</keyword>
<dbReference type="Gene3D" id="6.10.340.10">
    <property type="match status" value="1"/>
</dbReference>
<dbReference type="SMART" id="SM00388">
    <property type="entry name" value="HisKA"/>
    <property type="match status" value="1"/>
</dbReference>
<dbReference type="Gene3D" id="1.10.287.130">
    <property type="match status" value="1"/>
</dbReference>
<dbReference type="InterPro" id="IPR005467">
    <property type="entry name" value="His_kinase_dom"/>
</dbReference>
<feature type="domain" description="HAMP" evidence="12">
    <location>
        <begin position="939"/>
        <end position="990"/>
    </location>
</feature>
<dbReference type="PROSITE" id="PS50885">
    <property type="entry name" value="HAMP"/>
    <property type="match status" value="1"/>
</dbReference>
<keyword evidence="10" id="KW-0472">Membrane</keyword>
<feature type="transmembrane region" description="Helical" evidence="10">
    <location>
        <begin position="232"/>
        <end position="256"/>
    </location>
</feature>
<protein>
    <recommendedName>
        <fullName evidence="3">histidine kinase</fullName>
        <ecNumber evidence="3">2.7.13.3</ecNumber>
    </recommendedName>
</protein>
<dbReference type="Pfam" id="PF00512">
    <property type="entry name" value="HisKA"/>
    <property type="match status" value="1"/>
</dbReference>
<keyword evidence="7 13" id="KW-0418">Kinase</keyword>
<keyword evidence="9" id="KW-0902">Two-component regulatory system</keyword>
<dbReference type="CDD" id="cd00082">
    <property type="entry name" value="HisKA"/>
    <property type="match status" value="1"/>
</dbReference>
<dbReference type="EC" id="2.7.13.3" evidence="3"/>
<feature type="transmembrane region" description="Helical" evidence="10">
    <location>
        <begin position="276"/>
        <end position="294"/>
    </location>
</feature>
<name>A0ABS5VWN5_9BACT</name>
<dbReference type="EMBL" id="JAHESD010000050">
    <property type="protein sequence ID" value="MBT1705247.1"/>
    <property type="molecule type" value="Genomic_DNA"/>
</dbReference>
<dbReference type="PANTHER" id="PTHR43065:SF10">
    <property type="entry name" value="PEROXIDE STRESS-ACTIVATED HISTIDINE KINASE MAK3"/>
    <property type="match status" value="1"/>
</dbReference>
<evidence type="ECO:0000256" key="3">
    <source>
        <dbReference type="ARBA" id="ARBA00012438"/>
    </source>
</evidence>
<comment type="catalytic activity">
    <reaction evidence="1">
        <text>ATP + protein L-histidine = ADP + protein N-phospho-L-histidine.</text>
        <dbReference type="EC" id="2.7.13.3"/>
    </reaction>
</comment>
<evidence type="ECO:0000256" key="6">
    <source>
        <dbReference type="ARBA" id="ARBA00022741"/>
    </source>
</evidence>
<dbReference type="SMART" id="SM00387">
    <property type="entry name" value="HATPase_c"/>
    <property type="match status" value="1"/>
</dbReference>
<dbReference type="RefSeq" id="WP_254155202.1">
    <property type="nucleotide sequence ID" value="NZ_JAHESD010000050.1"/>
</dbReference>
<evidence type="ECO:0000259" key="11">
    <source>
        <dbReference type="PROSITE" id="PS50109"/>
    </source>
</evidence>
<feature type="transmembrane region" description="Helical" evidence="10">
    <location>
        <begin position="414"/>
        <end position="432"/>
    </location>
</feature>
<feature type="transmembrane region" description="Helical" evidence="10">
    <location>
        <begin position="391"/>
        <end position="408"/>
    </location>
</feature>
<evidence type="ECO:0000256" key="8">
    <source>
        <dbReference type="ARBA" id="ARBA00022840"/>
    </source>
</evidence>
<feature type="transmembrane region" description="Helical" evidence="10">
    <location>
        <begin position="711"/>
        <end position="736"/>
    </location>
</feature>
<feature type="transmembrane region" description="Helical" evidence="10">
    <location>
        <begin position="314"/>
        <end position="338"/>
    </location>
</feature>
<reference evidence="13 14" key="1">
    <citation type="submission" date="2021-05" db="EMBL/GenBank/DDBJ databases">
        <title>A Polyphasic approach of four new species of the genus Ohtaekwangia: Ohtaekwangia histidinii sp. nov., Ohtaekwangia cretensis sp. nov., Ohtaekwangia indiensis sp. nov., Ohtaekwangia reichenbachii sp. nov. from diverse environment.</title>
        <authorList>
            <person name="Octaviana S."/>
        </authorList>
    </citation>
    <scope>NUCLEOTIDE SEQUENCE [LARGE SCALE GENOMIC DNA]</scope>
    <source>
        <strain evidence="13 14">PWU20</strain>
    </source>
</reference>
<dbReference type="InterPro" id="IPR003594">
    <property type="entry name" value="HATPase_dom"/>
</dbReference>
<evidence type="ECO:0000256" key="1">
    <source>
        <dbReference type="ARBA" id="ARBA00000085"/>
    </source>
</evidence>
<dbReference type="InterPro" id="IPR004358">
    <property type="entry name" value="Sig_transdc_His_kin-like_C"/>
</dbReference>
<dbReference type="SUPFAM" id="SSF55874">
    <property type="entry name" value="ATPase domain of HSP90 chaperone/DNA topoisomerase II/histidine kinase"/>
    <property type="match status" value="1"/>
</dbReference>
<comment type="caution">
    <text evidence="13">The sequence shown here is derived from an EMBL/GenBank/DDBJ whole genome shotgun (WGS) entry which is preliminary data.</text>
</comment>
<evidence type="ECO:0000313" key="14">
    <source>
        <dbReference type="Proteomes" id="UP000772618"/>
    </source>
</evidence>
<comment type="subcellular location">
    <subcellularLocation>
        <location evidence="2">Membrane</location>
    </subcellularLocation>
</comment>
<feature type="transmembrane region" description="Helical" evidence="10">
    <location>
        <begin position="358"/>
        <end position="379"/>
    </location>
</feature>
<feature type="transmembrane region" description="Helical" evidence="10">
    <location>
        <begin position="879"/>
        <end position="902"/>
    </location>
</feature>
<keyword evidence="10" id="KW-0812">Transmembrane</keyword>
<evidence type="ECO:0000256" key="5">
    <source>
        <dbReference type="ARBA" id="ARBA00022679"/>
    </source>
</evidence>
<keyword evidence="4" id="KW-0597">Phosphoprotein</keyword>
<dbReference type="InterPro" id="IPR003660">
    <property type="entry name" value="HAMP_dom"/>
</dbReference>
<gene>
    <name evidence="13" type="ORF">KK060_18280</name>
</gene>
<dbReference type="InterPro" id="IPR003661">
    <property type="entry name" value="HisK_dim/P_dom"/>
</dbReference>
<feature type="transmembrane region" description="Helical" evidence="10">
    <location>
        <begin position="748"/>
        <end position="769"/>
    </location>
</feature>
<organism evidence="13 14">
    <name type="scientific">Chryseosolibacter indicus</name>
    <dbReference type="NCBI Taxonomy" id="2782351"/>
    <lineage>
        <taxon>Bacteria</taxon>
        <taxon>Pseudomonadati</taxon>
        <taxon>Bacteroidota</taxon>
        <taxon>Cytophagia</taxon>
        <taxon>Cytophagales</taxon>
        <taxon>Chryseotaleaceae</taxon>
        <taxon>Chryseosolibacter</taxon>
    </lineage>
</organism>